<dbReference type="Proteomes" id="UP000549617">
    <property type="component" value="Unassembled WGS sequence"/>
</dbReference>
<dbReference type="Pfam" id="PF13144">
    <property type="entry name" value="ChapFlgA"/>
    <property type="match status" value="1"/>
</dbReference>
<keyword evidence="3" id="KW-0966">Cell projection</keyword>
<dbReference type="EMBL" id="JACIJC010000004">
    <property type="protein sequence ID" value="MBB5686463.1"/>
    <property type="molecule type" value="Genomic_DNA"/>
</dbReference>
<protein>
    <submittedName>
        <fullName evidence="3">Flagella basal body P-ring formation protein FlgA</fullName>
    </submittedName>
</protein>
<reference evidence="3 4" key="1">
    <citation type="submission" date="2020-08" db="EMBL/GenBank/DDBJ databases">
        <title>Genomic Encyclopedia of Type Strains, Phase IV (KMG-IV): sequencing the most valuable type-strain genomes for metagenomic binning, comparative biology and taxonomic classification.</title>
        <authorList>
            <person name="Goeker M."/>
        </authorList>
    </citation>
    <scope>NUCLEOTIDE SEQUENCE [LARGE SCALE GENOMIC DNA]</scope>
    <source>
        <strain evidence="3 4">DSM 25079</strain>
    </source>
</reference>
<keyword evidence="3" id="KW-0282">Flagellum</keyword>
<keyword evidence="1" id="KW-0732">Signal</keyword>
<feature type="domain" description="Flagella basal body P-ring formation protein FlgA SAF" evidence="2">
    <location>
        <begin position="81"/>
        <end position="166"/>
    </location>
</feature>
<evidence type="ECO:0000259" key="2">
    <source>
        <dbReference type="Pfam" id="PF13144"/>
    </source>
</evidence>
<name>A0A7W9EEP1_9SPHN</name>
<evidence type="ECO:0000256" key="1">
    <source>
        <dbReference type="SAM" id="SignalP"/>
    </source>
</evidence>
<dbReference type="AlphaFoldDB" id="A0A7W9EEP1"/>
<keyword evidence="3" id="KW-0969">Cilium</keyword>
<organism evidence="3 4">
    <name type="scientific">Sphingobium boeckii</name>
    <dbReference type="NCBI Taxonomy" id="1082345"/>
    <lineage>
        <taxon>Bacteria</taxon>
        <taxon>Pseudomonadati</taxon>
        <taxon>Pseudomonadota</taxon>
        <taxon>Alphaproteobacteria</taxon>
        <taxon>Sphingomonadales</taxon>
        <taxon>Sphingomonadaceae</taxon>
        <taxon>Sphingobium</taxon>
    </lineage>
</organism>
<dbReference type="Gene3D" id="2.30.30.760">
    <property type="match status" value="1"/>
</dbReference>
<proteinExistence type="predicted"/>
<dbReference type="InterPro" id="IPR017585">
    <property type="entry name" value="SAF_FlgA"/>
</dbReference>
<evidence type="ECO:0000313" key="3">
    <source>
        <dbReference type="EMBL" id="MBB5686463.1"/>
    </source>
</evidence>
<comment type="caution">
    <text evidence="3">The sequence shown here is derived from an EMBL/GenBank/DDBJ whole genome shotgun (WGS) entry which is preliminary data.</text>
</comment>
<keyword evidence="4" id="KW-1185">Reference proteome</keyword>
<feature type="signal peptide" evidence="1">
    <location>
        <begin position="1"/>
        <end position="21"/>
    </location>
</feature>
<dbReference type="RefSeq" id="WP_184018924.1">
    <property type="nucleotide sequence ID" value="NZ_JACIJC010000004.1"/>
</dbReference>
<evidence type="ECO:0000313" key="4">
    <source>
        <dbReference type="Proteomes" id="UP000549617"/>
    </source>
</evidence>
<feature type="chain" id="PRO_5030979477" evidence="1">
    <location>
        <begin position="22"/>
        <end position="169"/>
    </location>
</feature>
<accession>A0A7W9EEP1</accession>
<gene>
    <name evidence="3" type="ORF">FHS49_002487</name>
</gene>
<sequence length="169" mass="17528">MTVFRHMTMMLMAGAAAPVMAQSFENVARLESGLVAELGAGIGEPGGPAAPIDRRLKLASCPDPLAYDPPNLGAVAVRCAALGWRIRVPLMRAAGGASAQGQLDQGELVIRKGDPVELVAGGKFFSVSSQAIAEQDGRIGARIRVRGGAKNAPMMVEVVREGVVRIPGS</sequence>